<evidence type="ECO:0000256" key="9">
    <source>
        <dbReference type="PIRSR" id="PIRSR604808-3"/>
    </source>
</evidence>
<keyword evidence="5" id="KW-0378">Hydrolase</keyword>
<comment type="similarity">
    <text evidence="3 10">Belongs to the DNA repair enzymes AP/ExoA family.</text>
</comment>
<dbReference type="PROSITE" id="PS51435">
    <property type="entry name" value="AP_NUCLEASE_F1_4"/>
    <property type="match status" value="1"/>
</dbReference>
<feature type="compositionally biased region" description="Polar residues" evidence="11">
    <location>
        <begin position="11"/>
        <end position="22"/>
    </location>
</feature>
<feature type="binding site" evidence="8">
    <location>
        <position position="350"/>
    </location>
    <ligand>
        <name>Mg(2+)</name>
        <dbReference type="ChEBI" id="CHEBI:18420"/>
        <label>1</label>
    </ligand>
</feature>
<evidence type="ECO:0000256" key="8">
    <source>
        <dbReference type="PIRSR" id="PIRSR604808-2"/>
    </source>
</evidence>
<dbReference type="InterPro" id="IPR004808">
    <property type="entry name" value="AP_endonuc_1"/>
</dbReference>
<dbReference type="GO" id="GO:0005634">
    <property type="term" value="C:nucleus"/>
    <property type="evidence" value="ECO:0007669"/>
    <property type="project" value="TreeGrafter"/>
</dbReference>
<feature type="region of interest" description="Disordered" evidence="11">
    <location>
        <begin position="1"/>
        <end position="90"/>
    </location>
</feature>
<feature type="active site" description="Proton acceptor" evidence="7">
    <location>
        <position position="351"/>
    </location>
</feature>
<evidence type="ECO:0000256" key="10">
    <source>
        <dbReference type="RuleBase" id="RU362131"/>
    </source>
</evidence>
<organism evidence="13">
    <name type="scientific">Cuerna arida</name>
    <dbReference type="NCBI Taxonomy" id="1464854"/>
    <lineage>
        <taxon>Eukaryota</taxon>
        <taxon>Metazoa</taxon>
        <taxon>Ecdysozoa</taxon>
        <taxon>Arthropoda</taxon>
        <taxon>Hexapoda</taxon>
        <taxon>Insecta</taxon>
        <taxon>Pterygota</taxon>
        <taxon>Neoptera</taxon>
        <taxon>Paraneoptera</taxon>
        <taxon>Hemiptera</taxon>
        <taxon>Auchenorrhyncha</taxon>
        <taxon>Membracoidea</taxon>
        <taxon>Cicadellidae</taxon>
        <taxon>Cicadellinae</taxon>
        <taxon>Proconiini</taxon>
        <taxon>Cuerna</taxon>
    </lineage>
</organism>
<keyword evidence="6 8" id="KW-0460">Magnesium</keyword>
<evidence type="ECO:0000313" key="13">
    <source>
        <dbReference type="EMBL" id="JAS61185.1"/>
    </source>
</evidence>
<dbReference type="GO" id="GO:0046872">
    <property type="term" value="F:metal ion binding"/>
    <property type="evidence" value="ECO:0007669"/>
    <property type="project" value="UniProtKB-KW"/>
</dbReference>
<evidence type="ECO:0000256" key="7">
    <source>
        <dbReference type="PIRSR" id="PIRSR604808-1"/>
    </source>
</evidence>
<feature type="site" description="Interaction with DNA substrate" evidence="9">
    <location>
        <position position="351"/>
    </location>
</feature>
<feature type="compositionally biased region" description="Basic and acidic residues" evidence="11">
    <location>
        <begin position="48"/>
        <end position="77"/>
    </location>
</feature>
<dbReference type="InterPro" id="IPR020848">
    <property type="entry name" value="AP_endonuclease_F1_CS"/>
</dbReference>
<dbReference type="PANTHER" id="PTHR22748:SF6">
    <property type="entry name" value="DNA-(APURINIC OR APYRIMIDINIC SITE) ENDONUCLEASE"/>
    <property type="match status" value="1"/>
</dbReference>
<dbReference type="NCBIfam" id="TIGR00195">
    <property type="entry name" value="exoDNase_III"/>
    <property type="match status" value="1"/>
</dbReference>
<feature type="binding site" evidence="8">
    <location>
        <position position="351"/>
    </location>
    <ligand>
        <name>Mg(2+)</name>
        <dbReference type="ChEBI" id="CHEBI:18420"/>
        <label>1</label>
    </ligand>
</feature>
<evidence type="ECO:0000256" key="4">
    <source>
        <dbReference type="ARBA" id="ARBA00022723"/>
    </source>
</evidence>
<keyword evidence="10" id="KW-0227">DNA damage</keyword>
<dbReference type="InterPro" id="IPR005135">
    <property type="entry name" value="Endo/exonuclease/phosphatase"/>
</dbReference>
<dbReference type="GO" id="GO:0008311">
    <property type="term" value="F:double-stranded DNA 3'-5' DNA exonuclease activity"/>
    <property type="evidence" value="ECO:0007669"/>
    <property type="project" value="UniProtKB-EC"/>
</dbReference>
<feature type="active site" description="Proton donor/acceptor" evidence="7">
    <location>
        <position position="253"/>
    </location>
</feature>
<keyword evidence="10" id="KW-0234">DNA repair</keyword>
<sequence>MLPGDVKEQNESGSANENQHNLSENEDEEQNIKKSSRTSKKGSTLDSWVKKPEQESKGRNKRSRKDDGDVKETEVKKSKSSTPVEESIADTDFNTCEKTTTDGKTWNFKISSWNVAGIRAWLKKGGIHYIYKEQPDILTLQETKCSEKKLPPEVKVPGYHTYWLGSEKEGYAGVALYTKEEPIDIKYGIGDKSFDKEGRLITAEYEKFYLVATYVVNAGQGLKTLDRKIEWNKLFEEHLKSLDAKKPVILTGDMNVAHKEIDLKNPKTNQKSAGFTPQEREFMTQFLNQGFVDTFRHLYPEKEGAYTFWNYIGNCRARNTGWRLDYFIVSERLLPAVCDNVIREKVLGSDHCPITLFLHL</sequence>
<dbReference type="CDD" id="cd09087">
    <property type="entry name" value="Ape1-like_AP-endo"/>
    <property type="match status" value="1"/>
</dbReference>
<feature type="site" description="Important for catalytic activity" evidence="9">
    <location>
        <position position="325"/>
    </location>
</feature>
<dbReference type="Gene3D" id="3.60.10.10">
    <property type="entry name" value="Endonuclease/exonuclease/phosphatase"/>
    <property type="match status" value="1"/>
</dbReference>
<dbReference type="Pfam" id="PF03372">
    <property type="entry name" value="Exo_endo_phos"/>
    <property type="match status" value="1"/>
</dbReference>
<comment type="catalytic activity">
    <reaction evidence="1">
        <text>Exonucleolytic cleavage in the 3'- to 5'-direction to yield nucleoside 5'-phosphates.</text>
        <dbReference type="EC" id="3.1.11.2"/>
    </reaction>
</comment>
<feature type="binding site" evidence="8">
    <location>
        <position position="142"/>
    </location>
    <ligand>
        <name>Mg(2+)</name>
        <dbReference type="ChEBI" id="CHEBI:18420"/>
        <label>1</label>
    </ligand>
</feature>
<evidence type="ECO:0000256" key="2">
    <source>
        <dbReference type="ARBA" id="ARBA00001936"/>
    </source>
</evidence>
<feature type="compositionally biased region" description="Basic and acidic residues" evidence="11">
    <location>
        <begin position="1"/>
        <end position="10"/>
    </location>
</feature>
<dbReference type="AlphaFoldDB" id="A0A1B6GFF4"/>
<proteinExistence type="inferred from homology"/>
<name>A0A1B6GFF4_9HEMI</name>
<reference evidence="13" key="1">
    <citation type="submission" date="2015-11" db="EMBL/GenBank/DDBJ databases">
        <title>De novo transcriptome assembly of four potential Pierce s Disease insect vectors from Arizona vineyards.</title>
        <authorList>
            <person name="Tassone E.E."/>
        </authorList>
    </citation>
    <scope>NUCLEOTIDE SEQUENCE</scope>
</reference>
<evidence type="ECO:0000256" key="5">
    <source>
        <dbReference type="ARBA" id="ARBA00022801"/>
    </source>
</evidence>
<dbReference type="EC" id="3.1.-.-" evidence="10"/>
<evidence type="ECO:0000256" key="1">
    <source>
        <dbReference type="ARBA" id="ARBA00000493"/>
    </source>
</evidence>
<evidence type="ECO:0000256" key="3">
    <source>
        <dbReference type="ARBA" id="ARBA00007092"/>
    </source>
</evidence>
<dbReference type="NCBIfam" id="TIGR00633">
    <property type="entry name" value="xth"/>
    <property type="match status" value="1"/>
</dbReference>
<feature type="site" description="Transition state stabilizer" evidence="9">
    <location>
        <position position="255"/>
    </location>
</feature>
<feature type="active site" evidence="7">
    <location>
        <position position="214"/>
    </location>
</feature>
<feature type="binding site" evidence="8">
    <location>
        <position position="253"/>
    </location>
    <ligand>
        <name>Mg(2+)</name>
        <dbReference type="ChEBI" id="CHEBI:18420"/>
        <label>1</label>
    </ligand>
</feature>
<dbReference type="EMBL" id="GECZ01008584">
    <property type="protein sequence ID" value="JAS61185.1"/>
    <property type="molecule type" value="Transcribed_RNA"/>
</dbReference>
<keyword evidence="4 8" id="KW-0479">Metal-binding</keyword>
<feature type="binding site" evidence="8">
    <location>
        <position position="114"/>
    </location>
    <ligand>
        <name>Mg(2+)</name>
        <dbReference type="ChEBI" id="CHEBI:18420"/>
        <label>1</label>
    </ligand>
</feature>
<dbReference type="InterPro" id="IPR036691">
    <property type="entry name" value="Endo/exonu/phosph_ase_sf"/>
</dbReference>
<comment type="cofactor">
    <cofactor evidence="8 10">
        <name>Mg(2+)</name>
        <dbReference type="ChEBI" id="CHEBI:18420"/>
    </cofactor>
    <cofactor evidence="8 10">
        <name>Mn(2+)</name>
        <dbReference type="ChEBI" id="CHEBI:29035"/>
    </cofactor>
    <text evidence="8 10">Probably binds two magnesium or manganese ions per subunit.</text>
</comment>
<dbReference type="GO" id="GO:0003906">
    <property type="term" value="F:DNA-(apurinic or apyrimidinic site) endonuclease activity"/>
    <property type="evidence" value="ECO:0007669"/>
    <property type="project" value="TreeGrafter"/>
</dbReference>
<evidence type="ECO:0000256" key="11">
    <source>
        <dbReference type="SAM" id="MobiDB-lite"/>
    </source>
</evidence>
<comment type="cofactor">
    <cofactor evidence="2">
        <name>Mn(2+)</name>
        <dbReference type="ChEBI" id="CHEBI:29035"/>
    </cofactor>
</comment>
<evidence type="ECO:0000256" key="6">
    <source>
        <dbReference type="ARBA" id="ARBA00022842"/>
    </source>
</evidence>
<dbReference type="SUPFAM" id="SSF56219">
    <property type="entry name" value="DNase I-like"/>
    <property type="match status" value="1"/>
</dbReference>
<dbReference type="GO" id="GO:0003677">
    <property type="term" value="F:DNA binding"/>
    <property type="evidence" value="ECO:0007669"/>
    <property type="project" value="InterPro"/>
</dbReference>
<keyword evidence="8" id="KW-0464">Manganese</keyword>
<protein>
    <recommendedName>
        <fullName evidence="10">DNA-(apurinic or apyrimidinic site) endonuclease</fullName>
        <ecNumber evidence="10">3.1.-.-</ecNumber>
    </recommendedName>
</protein>
<feature type="binding site" evidence="8">
    <location>
        <position position="255"/>
    </location>
    <ligand>
        <name>Mg(2+)</name>
        <dbReference type="ChEBI" id="CHEBI:18420"/>
        <label>1</label>
    </ligand>
</feature>
<accession>A0A1B6GFF4</accession>
<dbReference type="GO" id="GO:0008081">
    <property type="term" value="F:phosphoric diester hydrolase activity"/>
    <property type="evidence" value="ECO:0007669"/>
    <property type="project" value="TreeGrafter"/>
</dbReference>
<feature type="domain" description="Endonuclease/exonuclease/phosphatase" evidence="12">
    <location>
        <begin position="112"/>
        <end position="351"/>
    </location>
</feature>
<dbReference type="PANTHER" id="PTHR22748">
    <property type="entry name" value="AP ENDONUCLEASE"/>
    <property type="match status" value="1"/>
</dbReference>
<dbReference type="GO" id="GO:0006284">
    <property type="term" value="P:base-excision repair"/>
    <property type="evidence" value="ECO:0007669"/>
    <property type="project" value="TreeGrafter"/>
</dbReference>
<dbReference type="PROSITE" id="PS00727">
    <property type="entry name" value="AP_NUCLEASE_F1_2"/>
    <property type="match status" value="1"/>
</dbReference>
<evidence type="ECO:0000259" key="12">
    <source>
        <dbReference type="Pfam" id="PF03372"/>
    </source>
</evidence>
<gene>
    <name evidence="13" type="ORF">g.18596</name>
</gene>